<evidence type="ECO:0000313" key="5">
    <source>
        <dbReference type="Proteomes" id="UP001530315"/>
    </source>
</evidence>
<feature type="domain" description="RING-type" evidence="3">
    <location>
        <begin position="96"/>
        <end position="137"/>
    </location>
</feature>
<dbReference type="GO" id="GO:0016787">
    <property type="term" value="F:hydrolase activity"/>
    <property type="evidence" value="ECO:0007669"/>
    <property type="project" value="UniProtKB-KW"/>
</dbReference>
<sequence length="333" mass="37746">MYQCKRAMRLSRHDKDVSALTKNEATFVIDPQNLSMEIMEHKVKQASALAMLRRNKSTLRYLKNQRQLTEAEVIDQTIDENCPSTATATTTTAVTCCICLATFNNERSVLPCGHSFHPMCVDCLFNRFSTSSIRCPMRCEMMVSQADVFHASNKNIENRSKMSQEIKGDWGTKVNRLIKDVMDAVRVGDRGVIFSQWDDMMNIVVEALGANQISGKQFGEDITRFRISDCPVLLMNVKKGAKGLTLTEANHVFMIEPIMSSGLDAQANNRIHHIGQLKKTYVHRYIVQNIIEEKIDAIRKECQDVIFEDSLQVVESMEDLMHMSSVTLTHSSQ</sequence>
<dbReference type="InterPro" id="IPR001841">
    <property type="entry name" value="Znf_RING"/>
</dbReference>
<name>A0ABD3NSK4_9STRA</name>
<evidence type="ECO:0000313" key="4">
    <source>
        <dbReference type="EMBL" id="KAL3777621.1"/>
    </source>
</evidence>
<dbReference type="InterPro" id="IPR027417">
    <property type="entry name" value="P-loop_NTPase"/>
</dbReference>
<dbReference type="Pfam" id="PF00271">
    <property type="entry name" value="Helicase_C"/>
    <property type="match status" value="1"/>
</dbReference>
<evidence type="ECO:0000259" key="3">
    <source>
        <dbReference type="PROSITE" id="PS50089"/>
    </source>
</evidence>
<dbReference type="InterPro" id="IPR049730">
    <property type="entry name" value="SNF2/RAD54-like_C"/>
</dbReference>
<evidence type="ECO:0000256" key="1">
    <source>
        <dbReference type="ARBA" id="ARBA00022801"/>
    </source>
</evidence>
<dbReference type="InterPro" id="IPR052583">
    <property type="entry name" value="ATP-helicase/E3_Ub-Ligase"/>
</dbReference>
<dbReference type="CDD" id="cd18793">
    <property type="entry name" value="SF2_C_SNF"/>
    <property type="match status" value="1"/>
</dbReference>
<evidence type="ECO:0000256" key="2">
    <source>
        <dbReference type="PROSITE-ProRule" id="PRU00175"/>
    </source>
</evidence>
<dbReference type="PANTHER" id="PTHR45865:SF1">
    <property type="entry name" value="E3 UBIQUITIN-PROTEIN LIGASE SHPRH"/>
    <property type="match status" value="1"/>
</dbReference>
<keyword evidence="2" id="KW-0479">Metal-binding</keyword>
<dbReference type="Proteomes" id="UP001530315">
    <property type="component" value="Unassembled WGS sequence"/>
</dbReference>
<dbReference type="InterPro" id="IPR013083">
    <property type="entry name" value="Znf_RING/FYVE/PHD"/>
</dbReference>
<dbReference type="SUPFAM" id="SSF52540">
    <property type="entry name" value="P-loop containing nucleoside triphosphate hydrolases"/>
    <property type="match status" value="1"/>
</dbReference>
<keyword evidence="2" id="KW-0862">Zinc</keyword>
<gene>
    <name evidence="4" type="ORF">ACHAW5_006772</name>
</gene>
<dbReference type="Gene3D" id="3.30.40.10">
    <property type="entry name" value="Zinc/RING finger domain, C3HC4 (zinc finger)"/>
    <property type="match status" value="1"/>
</dbReference>
<dbReference type="Gene3D" id="3.40.50.300">
    <property type="entry name" value="P-loop containing nucleotide triphosphate hydrolases"/>
    <property type="match status" value="1"/>
</dbReference>
<dbReference type="SUPFAM" id="SSF57850">
    <property type="entry name" value="RING/U-box"/>
    <property type="match status" value="1"/>
</dbReference>
<comment type="caution">
    <text evidence="4">The sequence shown here is derived from an EMBL/GenBank/DDBJ whole genome shotgun (WGS) entry which is preliminary data.</text>
</comment>
<reference evidence="4 5" key="1">
    <citation type="submission" date="2024-10" db="EMBL/GenBank/DDBJ databases">
        <title>Updated reference genomes for cyclostephanoid diatoms.</title>
        <authorList>
            <person name="Roberts W.R."/>
            <person name="Alverson A.J."/>
        </authorList>
    </citation>
    <scope>NUCLEOTIDE SEQUENCE [LARGE SCALE GENOMIC DNA]</scope>
    <source>
        <strain evidence="4 5">AJA276-08</strain>
    </source>
</reference>
<keyword evidence="2" id="KW-0863">Zinc-finger</keyword>
<dbReference type="GO" id="GO:0008270">
    <property type="term" value="F:zinc ion binding"/>
    <property type="evidence" value="ECO:0007669"/>
    <property type="project" value="UniProtKB-KW"/>
</dbReference>
<dbReference type="PROSITE" id="PS50089">
    <property type="entry name" value="ZF_RING_2"/>
    <property type="match status" value="1"/>
</dbReference>
<dbReference type="InterPro" id="IPR001650">
    <property type="entry name" value="Helicase_C-like"/>
</dbReference>
<accession>A0ABD3NSK4</accession>
<organism evidence="4 5">
    <name type="scientific">Stephanodiscus triporus</name>
    <dbReference type="NCBI Taxonomy" id="2934178"/>
    <lineage>
        <taxon>Eukaryota</taxon>
        <taxon>Sar</taxon>
        <taxon>Stramenopiles</taxon>
        <taxon>Ochrophyta</taxon>
        <taxon>Bacillariophyta</taxon>
        <taxon>Coscinodiscophyceae</taxon>
        <taxon>Thalassiosirophycidae</taxon>
        <taxon>Stephanodiscales</taxon>
        <taxon>Stephanodiscaceae</taxon>
        <taxon>Stephanodiscus</taxon>
    </lineage>
</organism>
<dbReference type="EMBL" id="JALLAZ020001274">
    <property type="protein sequence ID" value="KAL3777621.1"/>
    <property type="molecule type" value="Genomic_DNA"/>
</dbReference>
<dbReference type="AlphaFoldDB" id="A0ABD3NSK4"/>
<dbReference type="PANTHER" id="PTHR45865">
    <property type="entry name" value="E3 UBIQUITIN-PROTEIN LIGASE SHPRH FAMILY MEMBER"/>
    <property type="match status" value="1"/>
</dbReference>
<keyword evidence="5" id="KW-1185">Reference proteome</keyword>
<protein>
    <recommendedName>
        <fullName evidence="3">RING-type domain-containing protein</fullName>
    </recommendedName>
</protein>
<keyword evidence="1" id="KW-0378">Hydrolase</keyword>
<proteinExistence type="predicted"/>